<protein>
    <submittedName>
        <fullName evidence="2">Uncharacterized protein</fullName>
    </submittedName>
</protein>
<evidence type="ECO:0000256" key="1">
    <source>
        <dbReference type="SAM" id="MobiDB-lite"/>
    </source>
</evidence>
<organism evidence="2 3">
    <name type="scientific">Ciona intestinalis</name>
    <name type="common">Transparent sea squirt</name>
    <name type="synonym">Ascidia intestinalis</name>
    <dbReference type="NCBI Taxonomy" id="7719"/>
    <lineage>
        <taxon>Eukaryota</taxon>
        <taxon>Metazoa</taxon>
        <taxon>Chordata</taxon>
        <taxon>Tunicata</taxon>
        <taxon>Ascidiacea</taxon>
        <taxon>Phlebobranchia</taxon>
        <taxon>Cionidae</taxon>
        <taxon>Ciona</taxon>
    </lineage>
</organism>
<feature type="compositionally biased region" description="Basic and acidic residues" evidence="1">
    <location>
        <begin position="174"/>
        <end position="185"/>
    </location>
</feature>
<reference evidence="2" key="3">
    <citation type="submission" date="2025-08" db="UniProtKB">
        <authorList>
            <consortium name="Ensembl"/>
        </authorList>
    </citation>
    <scope>IDENTIFICATION</scope>
</reference>
<feature type="compositionally biased region" description="Polar residues" evidence="1">
    <location>
        <begin position="257"/>
        <end position="280"/>
    </location>
</feature>
<dbReference type="InterPro" id="IPR043549">
    <property type="entry name" value="C2C4C/C2C4D"/>
</dbReference>
<feature type="region of interest" description="Disordered" evidence="1">
    <location>
        <begin position="141"/>
        <end position="310"/>
    </location>
</feature>
<accession>F6QY33</accession>
<reference evidence="2" key="4">
    <citation type="submission" date="2025-09" db="UniProtKB">
        <authorList>
            <consortium name="Ensembl"/>
        </authorList>
    </citation>
    <scope>IDENTIFICATION</scope>
</reference>
<feature type="compositionally biased region" description="Low complexity" evidence="1">
    <location>
        <begin position="186"/>
        <end position="195"/>
    </location>
</feature>
<dbReference type="PANTHER" id="PTHR46291">
    <property type="entry name" value="C2 DOMAIN-CONTAINING PROTEIN"/>
    <property type="match status" value="1"/>
</dbReference>
<dbReference type="InParanoid" id="F6QY33"/>
<feature type="compositionally biased region" description="Polar residues" evidence="1">
    <location>
        <begin position="288"/>
        <end position="305"/>
    </location>
</feature>
<dbReference type="Proteomes" id="UP000008144">
    <property type="component" value="Chromosome 4"/>
</dbReference>
<reference evidence="3" key="1">
    <citation type="journal article" date="2002" name="Science">
        <title>The draft genome of Ciona intestinalis: insights into chordate and vertebrate origins.</title>
        <authorList>
            <person name="Dehal P."/>
            <person name="Satou Y."/>
            <person name="Campbell R.K."/>
            <person name="Chapman J."/>
            <person name="Degnan B."/>
            <person name="De Tomaso A."/>
            <person name="Davidson B."/>
            <person name="Di Gregorio A."/>
            <person name="Gelpke M."/>
            <person name="Goodstein D.M."/>
            <person name="Harafuji N."/>
            <person name="Hastings K.E."/>
            <person name="Ho I."/>
            <person name="Hotta K."/>
            <person name="Huang W."/>
            <person name="Kawashima T."/>
            <person name="Lemaire P."/>
            <person name="Martinez D."/>
            <person name="Meinertzhagen I.A."/>
            <person name="Necula S."/>
            <person name="Nonaka M."/>
            <person name="Putnam N."/>
            <person name="Rash S."/>
            <person name="Saiga H."/>
            <person name="Satake M."/>
            <person name="Terry A."/>
            <person name="Yamada L."/>
            <person name="Wang H.G."/>
            <person name="Awazu S."/>
            <person name="Azumi K."/>
            <person name="Boore J."/>
            <person name="Branno M."/>
            <person name="Chin-Bow S."/>
            <person name="DeSantis R."/>
            <person name="Doyle S."/>
            <person name="Francino P."/>
            <person name="Keys D.N."/>
            <person name="Haga S."/>
            <person name="Hayashi H."/>
            <person name="Hino K."/>
            <person name="Imai K.S."/>
            <person name="Inaba K."/>
            <person name="Kano S."/>
            <person name="Kobayashi K."/>
            <person name="Kobayashi M."/>
            <person name="Lee B.I."/>
            <person name="Makabe K.W."/>
            <person name="Manohar C."/>
            <person name="Matassi G."/>
            <person name="Medina M."/>
            <person name="Mochizuki Y."/>
            <person name="Mount S."/>
            <person name="Morishita T."/>
            <person name="Miura S."/>
            <person name="Nakayama A."/>
            <person name="Nishizaka S."/>
            <person name="Nomoto H."/>
            <person name="Ohta F."/>
            <person name="Oishi K."/>
            <person name="Rigoutsos I."/>
            <person name="Sano M."/>
            <person name="Sasaki A."/>
            <person name="Sasakura Y."/>
            <person name="Shoguchi E."/>
            <person name="Shin-i T."/>
            <person name="Spagnuolo A."/>
            <person name="Stainier D."/>
            <person name="Suzuki M.M."/>
            <person name="Tassy O."/>
            <person name="Takatori N."/>
            <person name="Tokuoka M."/>
            <person name="Yagi K."/>
            <person name="Yoshizaki F."/>
            <person name="Wada S."/>
            <person name="Zhang C."/>
            <person name="Hyatt P.D."/>
            <person name="Larimer F."/>
            <person name="Detter C."/>
            <person name="Doggett N."/>
            <person name="Glavina T."/>
            <person name="Hawkins T."/>
            <person name="Richardson P."/>
            <person name="Lucas S."/>
            <person name="Kohara Y."/>
            <person name="Levine M."/>
            <person name="Satoh N."/>
            <person name="Rokhsar D.S."/>
        </authorList>
    </citation>
    <scope>NUCLEOTIDE SEQUENCE [LARGE SCALE GENOMIC DNA]</scope>
</reference>
<evidence type="ECO:0000313" key="3">
    <source>
        <dbReference type="Proteomes" id="UP000008144"/>
    </source>
</evidence>
<dbReference type="EMBL" id="EAAA01002004">
    <property type="status" value="NOT_ANNOTATED_CDS"/>
    <property type="molecule type" value="Genomic_DNA"/>
</dbReference>
<dbReference type="AlphaFoldDB" id="F6QY33"/>
<name>F6QY33_CIOIN</name>
<feature type="region of interest" description="Disordered" evidence="1">
    <location>
        <begin position="68"/>
        <end position="111"/>
    </location>
</feature>
<keyword evidence="3" id="KW-1185">Reference proteome</keyword>
<dbReference type="HOGENOM" id="CLU_730632_0_0_1"/>
<dbReference type="STRING" id="7719.ENSCINP00000018063"/>
<proteinExistence type="predicted"/>
<sequence>MWSQLKESVQGHASSMLKDISGKFVTSDNGEGCSEQHWQRNAMKNVVTPKSIPQFTLPPLLTYEATQSTKDEDQAKVKQPTKQAVQETKESNTSPAMHLKKEQSFVTPSRRVIDSKKKRFDNQNQQPGLSLSHLLSTKSGFSTLTESPNTRRKESLFLSPSPTYHLSEIPTDTRSVDHSSSDSDMSRNMSPSSSPHLDKLRHRRLLGRTTLDTDSSSAQSTPFASPAQHRKLSAKQHSEPTGRCGGAGGIADAMKNGNRNKQETSSQPKAKNSQETQCVGNTVKRSHSASSILTNSTARDSSCKQSDPESNPRIHVIVTYLPSQEKLNVSILEGENFDEGRLVYLKLSLLPRHYGSRRTDPIKMTARRADIKERFSFDQ</sequence>
<dbReference type="PANTHER" id="PTHR46291:SF4">
    <property type="entry name" value="C2 CALCIUM-DEPENDENT DOMAIN-CONTAINING PROTEIN 4C-LIKE"/>
    <property type="match status" value="1"/>
</dbReference>
<dbReference type="Ensembl" id="ENSCINT00000018063.3">
    <property type="protein sequence ID" value="ENSCINP00000018063.3"/>
    <property type="gene ID" value="ENSCING00000008873.3"/>
</dbReference>
<evidence type="ECO:0000313" key="2">
    <source>
        <dbReference type="Ensembl" id="ENSCINP00000018063.3"/>
    </source>
</evidence>
<feature type="compositionally biased region" description="Low complexity" evidence="1">
    <location>
        <begin position="207"/>
        <end position="217"/>
    </location>
</feature>
<feature type="compositionally biased region" description="Polar residues" evidence="1">
    <location>
        <begin position="80"/>
        <end position="95"/>
    </location>
</feature>
<reference evidence="2" key="2">
    <citation type="journal article" date="2008" name="Genome Biol.">
        <title>Improved genome assembly and evidence-based global gene model set for the chordate Ciona intestinalis: new insight into intron and operon populations.</title>
        <authorList>
            <person name="Satou Y."/>
            <person name="Mineta K."/>
            <person name="Ogasawara M."/>
            <person name="Sasakura Y."/>
            <person name="Shoguchi E."/>
            <person name="Ueno K."/>
            <person name="Yamada L."/>
            <person name="Matsumoto J."/>
            <person name="Wasserscheid J."/>
            <person name="Dewar K."/>
            <person name="Wiley G.B."/>
            <person name="Macmil S.L."/>
            <person name="Roe B.A."/>
            <person name="Zeller R.W."/>
            <person name="Hastings K.E."/>
            <person name="Lemaire P."/>
            <person name="Lindquist E."/>
            <person name="Endo T."/>
            <person name="Hotta K."/>
            <person name="Inaba K."/>
        </authorList>
    </citation>
    <scope>NUCLEOTIDE SEQUENCE [LARGE SCALE GENOMIC DNA]</scope>
    <source>
        <strain evidence="2">wild type</strain>
    </source>
</reference>